<organism evidence="1 4">
    <name type="scientific">Rouxiella silvae</name>
    <dbReference type="NCBI Taxonomy" id="1646373"/>
    <lineage>
        <taxon>Bacteria</taxon>
        <taxon>Pseudomonadati</taxon>
        <taxon>Pseudomonadota</taxon>
        <taxon>Gammaproteobacteria</taxon>
        <taxon>Enterobacterales</taxon>
        <taxon>Yersiniaceae</taxon>
        <taxon>Rouxiella</taxon>
    </lineage>
</organism>
<accession>A0AA40X2X2</accession>
<dbReference type="Proteomes" id="UP000192722">
    <property type="component" value="Unassembled WGS sequence"/>
</dbReference>
<reference evidence="1" key="4">
    <citation type="submission" date="2022-09" db="EMBL/GenBank/DDBJ databases">
        <title>Rouxiella aceris sp. nov., isolated from tree sap and emended description of the genus Rhouxiella.</title>
        <authorList>
            <person name="Kim I.S."/>
        </authorList>
    </citation>
    <scope>NUCLEOTIDE SEQUENCE</scope>
    <source>
        <strain evidence="1">SAP-2</strain>
    </source>
</reference>
<dbReference type="EMBL" id="JADMKS010000005">
    <property type="protein sequence ID" value="MBF6637698.1"/>
    <property type="molecule type" value="Genomic_DNA"/>
</dbReference>
<evidence type="ECO:0000313" key="1">
    <source>
        <dbReference type="EMBL" id="MBF6637698.1"/>
    </source>
</evidence>
<dbReference type="EMBL" id="MRWD01000037">
    <property type="protein sequence ID" value="ORJ20335.1"/>
    <property type="molecule type" value="Genomic_DNA"/>
</dbReference>
<reference evidence="2" key="1">
    <citation type="submission" date="2016-12" db="EMBL/GenBank/DDBJ databases">
        <authorList>
            <person name="Le Fleche-Mateos A."/>
        </authorList>
    </citation>
    <scope>NUCLEOTIDE SEQUENCE</scope>
    <source>
        <strain evidence="2">213</strain>
    </source>
</reference>
<name>A0AA40X2X2_9GAMM</name>
<dbReference type="Proteomes" id="UP000705283">
    <property type="component" value="Unassembled WGS sequence"/>
</dbReference>
<gene>
    <name evidence="2" type="ORF">BS639_15290</name>
    <name evidence="1" type="ORF">ITX54_13620</name>
</gene>
<evidence type="ECO:0000313" key="2">
    <source>
        <dbReference type="EMBL" id="ORJ20335.1"/>
    </source>
</evidence>
<dbReference type="RefSeq" id="WP_139804117.1">
    <property type="nucleotide sequence ID" value="NZ_CBCSCF010000003.1"/>
</dbReference>
<comment type="caution">
    <text evidence="1">The sequence shown here is derived from an EMBL/GenBank/DDBJ whole genome shotgun (WGS) entry which is preliminary data.</text>
</comment>
<evidence type="ECO:0000313" key="4">
    <source>
        <dbReference type="Proteomes" id="UP000705283"/>
    </source>
</evidence>
<keyword evidence="3" id="KW-1185">Reference proteome</keyword>
<evidence type="ECO:0008006" key="5">
    <source>
        <dbReference type="Google" id="ProtNLM"/>
    </source>
</evidence>
<protein>
    <recommendedName>
        <fullName evidence="5">Oxygen-regulated invasion protein OrgB</fullName>
    </recommendedName>
</protein>
<dbReference type="AlphaFoldDB" id="A0AA40X2X2"/>
<reference evidence="1" key="3">
    <citation type="submission" date="2020-11" db="EMBL/GenBank/DDBJ databases">
        <authorList>
            <person name="Lee S.D."/>
        </authorList>
    </citation>
    <scope>NUCLEOTIDE SEQUENCE</scope>
    <source>
        <strain evidence="1">SAP-2</strain>
    </source>
</reference>
<sequence length="223" mass="25441">MQKTIICPNMIESIEGVLIPGSDLKKRERVENILKQAKHNASKIIKEANIQAQTIRESAQSAGYQAGIILSINSVADFIGNNQSIYLKFYTKTHESMQKNLRHALNSPEIFPLLLEHWLADVIPDEEHSTLFLLVPKMALKQQSELSSYIASLWHGKVVIEQHTDNRFVIKYKNDLAEFSPDVWVEQQRIQADFCQQLEKDCNSLSSNSIQQLLNDLAVRLVK</sequence>
<proteinExistence type="predicted"/>
<reference evidence="2 3" key="2">
    <citation type="journal article" date="2017" name="Int. J. Syst. Evol. Microbiol.">
        <title>Rouxiella badensis sp. nov. and Rouxiella silvae sp. nov. isolated from peat bog soil in Germany and emendation of the genus description.</title>
        <authorList>
            <person name="Le Fleche-Mateos A."/>
            <person name="Kugler J.H."/>
            <person name="Hansen S.H."/>
            <person name="Syldatk C."/>
            <person name="Hausmann R."/>
            <person name="Lomprez F."/>
            <person name="Vandenbogaert M."/>
            <person name="Manuguerra J.C."/>
            <person name="Grimont P.A."/>
        </authorList>
    </citation>
    <scope>NUCLEOTIDE SEQUENCE [LARGE SCALE GENOMIC DNA]</scope>
    <source>
        <strain evidence="2 3">213</strain>
    </source>
</reference>
<evidence type="ECO:0000313" key="3">
    <source>
        <dbReference type="Proteomes" id="UP000192722"/>
    </source>
</evidence>